<keyword evidence="1" id="KW-0472">Membrane</keyword>
<proteinExistence type="predicted"/>
<evidence type="ECO:0000313" key="3">
    <source>
        <dbReference type="Proteomes" id="UP000264036"/>
    </source>
</evidence>
<feature type="transmembrane region" description="Helical" evidence="1">
    <location>
        <begin position="208"/>
        <end position="227"/>
    </location>
</feature>
<gene>
    <name evidence="2" type="ORF">DD666_08080</name>
</gene>
<organism evidence="2 3">
    <name type="scientific">Advenella kashmirensis</name>
    <dbReference type="NCBI Taxonomy" id="310575"/>
    <lineage>
        <taxon>Bacteria</taxon>
        <taxon>Pseudomonadati</taxon>
        <taxon>Pseudomonadota</taxon>
        <taxon>Betaproteobacteria</taxon>
        <taxon>Burkholderiales</taxon>
        <taxon>Alcaligenaceae</taxon>
    </lineage>
</organism>
<protein>
    <submittedName>
        <fullName evidence="2">Uncharacterized protein</fullName>
    </submittedName>
</protein>
<dbReference type="AlphaFoldDB" id="A0A356LEW3"/>
<reference evidence="2 3" key="1">
    <citation type="journal article" date="2018" name="Nat. Biotechnol.">
        <title>A standardized bacterial taxonomy based on genome phylogeny substantially revises the tree of life.</title>
        <authorList>
            <person name="Parks D.H."/>
            <person name="Chuvochina M."/>
            <person name="Waite D.W."/>
            <person name="Rinke C."/>
            <person name="Skarshewski A."/>
            <person name="Chaumeil P.A."/>
            <person name="Hugenholtz P."/>
        </authorList>
    </citation>
    <scope>NUCLEOTIDE SEQUENCE [LARGE SCALE GENOMIC DNA]</scope>
    <source>
        <strain evidence="2">UBA10707</strain>
    </source>
</reference>
<dbReference type="Gene3D" id="3.55.50.30">
    <property type="match status" value="1"/>
</dbReference>
<evidence type="ECO:0000256" key="1">
    <source>
        <dbReference type="SAM" id="Phobius"/>
    </source>
</evidence>
<name>A0A356LEW3_9BURK</name>
<evidence type="ECO:0000313" key="2">
    <source>
        <dbReference type="EMBL" id="HBP29359.1"/>
    </source>
</evidence>
<dbReference type="EMBL" id="DOEK01000020">
    <property type="protein sequence ID" value="HBP29359.1"/>
    <property type="molecule type" value="Genomic_DNA"/>
</dbReference>
<dbReference type="InterPro" id="IPR045851">
    <property type="entry name" value="AMP-bd_C_sf"/>
</dbReference>
<accession>A0A356LEW3</accession>
<dbReference type="Gene3D" id="3.30.300.30">
    <property type="match status" value="1"/>
</dbReference>
<keyword evidence="1" id="KW-0812">Transmembrane</keyword>
<comment type="caution">
    <text evidence="2">The sequence shown here is derived from an EMBL/GenBank/DDBJ whole genome shotgun (WGS) entry which is preliminary data.</text>
</comment>
<sequence>MCSPKQQGLRLRHNIAVVLAVLCVAPWSGTWATTNAAILQRPYPYVIIEQDLRDVLVEFGRNIGVATEISKKVNGVVRGRAQSGDTAASFLHRIGADHDLVWYLDRDTLFVSTQQDNKTEGLSLAQVGMKRRLAVVQEWSKKGKGVQVETLIPKIKSLVAASISGLEYERVSVIPVAAPVNDVANVTRMTTWQGVPIPEKSAGRLTQIALFVLAFVAMLTFAATWLWQSRRPRGIRTYRQASEG</sequence>
<dbReference type="Proteomes" id="UP000264036">
    <property type="component" value="Unassembled WGS sequence"/>
</dbReference>
<keyword evidence="1" id="KW-1133">Transmembrane helix</keyword>